<gene>
    <name evidence="1" type="ORF">S12H4_01543</name>
</gene>
<comment type="caution">
    <text evidence="1">The sequence shown here is derived from an EMBL/GenBank/DDBJ whole genome shotgun (WGS) entry which is preliminary data.</text>
</comment>
<proteinExistence type="predicted"/>
<dbReference type="EMBL" id="BARW01000315">
    <property type="protein sequence ID" value="GAI62614.1"/>
    <property type="molecule type" value="Genomic_DNA"/>
</dbReference>
<dbReference type="AlphaFoldDB" id="X1S4A3"/>
<accession>X1S4A3</accession>
<sequence>MKPQKAIEILDLESQTLHTKIHPDYADAINLGRDALKRLLTMRSYNIAQAILPLPSEGRCGGTQVNLDDFQRIKPSPLGRERG</sequence>
<protein>
    <submittedName>
        <fullName evidence="1">Uncharacterized protein</fullName>
    </submittedName>
</protein>
<organism evidence="1">
    <name type="scientific">marine sediment metagenome</name>
    <dbReference type="NCBI Taxonomy" id="412755"/>
    <lineage>
        <taxon>unclassified sequences</taxon>
        <taxon>metagenomes</taxon>
        <taxon>ecological metagenomes</taxon>
    </lineage>
</organism>
<evidence type="ECO:0000313" key="1">
    <source>
        <dbReference type="EMBL" id="GAI62614.1"/>
    </source>
</evidence>
<reference evidence="1" key="1">
    <citation type="journal article" date="2014" name="Front. Microbiol.">
        <title>High frequency of phylogenetically diverse reductive dehalogenase-homologous genes in deep subseafloor sedimentary metagenomes.</title>
        <authorList>
            <person name="Kawai M."/>
            <person name="Futagami T."/>
            <person name="Toyoda A."/>
            <person name="Takaki Y."/>
            <person name="Nishi S."/>
            <person name="Hori S."/>
            <person name="Arai W."/>
            <person name="Tsubouchi T."/>
            <person name="Morono Y."/>
            <person name="Uchiyama I."/>
            <person name="Ito T."/>
            <person name="Fujiyama A."/>
            <person name="Inagaki F."/>
            <person name="Takami H."/>
        </authorList>
    </citation>
    <scope>NUCLEOTIDE SEQUENCE</scope>
    <source>
        <strain evidence="1">Expedition CK06-06</strain>
    </source>
</reference>
<name>X1S4A3_9ZZZZ</name>